<evidence type="ECO:0000256" key="1">
    <source>
        <dbReference type="ARBA" id="ARBA00000085"/>
    </source>
</evidence>
<dbReference type="PANTHER" id="PTHR24421">
    <property type="entry name" value="NITRATE/NITRITE SENSOR PROTEIN NARX-RELATED"/>
    <property type="match status" value="1"/>
</dbReference>
<feature type="transmembrane region" description="Helical" evidence="9">
    <location>
        <begin position="160"/>
        <end position="181"/>
    </location>
</feature>
<feature type="transmembrane region" description="Helical" evidence="9">
    <location>
        <begin position="44"/>
        <end position="62"/>
    </location>
</feature>
<dbReference type="EMBL" id="JAHHHD010000001">
    <property type="protein sequence ID" value="MBW4657227.1"/>
    <property type="molecule type" value="Genomic_DNA"/>
</dbReference>
<dbReference type="SUPFAM" id="SSF55874">
    <property type="entry name" value="ATPase domain of HSP90 chaperone/DNA topoisomerase II/histidine kinase"/>
    <property type="match status" value="1"/>
</dbReference>
<keyword evidence="5" id="KW-0547">Nucleotide-binding</keyword>
<evidence type="ECO:0000313" key="12">
    <source>
        <dbReference type="Proteomes" id="UP000757435"/>
    </source>
</evidence>
<evidence type="ECO:0000259" key="10">
    <source>
        <dbReference type="PROSITE" id="PS50109"/>
    </source>
</evidence>
<evidence type="ECO:0000256" key="6">
    <source>
        <dbReference type="ARBA" id="ARBA00022777"/>
    </source>
</evidence>
<dbReference type="GO" id="GO:0005524">
    <property type="term" value="F:ATP binding"/>
    <property type="evidence" value="ECO:0007669"/>
    <property type="project" value="UniProtKB-KW"/>
</dbReference>
<dbReference type="InterPro" id="IPR036890">
    <property type="entry name" value="HATPase_C_sf"/>
</dbReference>
<feature type="transmembrane region" description="Helical" evidence="9">
    <location>
        <begin position="123"/>
        <end position="140"/>
    </location>
</feature>
<dbReference type="Gene3D" id="3.30.565.10">
    <property type="entry name" value="Histidine kinase-like ATPase, C-terminal domain"/>
    <property type="match status" value="1"/>
</dbReference>
<dbReference type="InterPro" id="IPR005467">
    <property type="entry name" value="His_kinase_dom"/>
</dbReference>
<dbReference type="AlphaFoldDB" id="A0A951Q6F3"/>
<dbReference type="GO" id="GO:0000155">
    <property type="term" value="F:phosphorelay sensor kinase activity"/>
    <property type="evidence" value="ECO:0007669"/>
    <property type="project" value="InterPro"/>
</dbReference>
<evidence type="ECO:0000256" key="4">
    <source>
        <dbReference type="ARBA" id="ARBA00022679"/>
    </source>
</evidence>
<accession>A0A951Q6F3</accession>
<keyword evidence="9" id="KW-0812">Transmembrane</keyword>
<keyword evidence="9" id="KW-1133">Transmembrane helix</keyword>
<evidence type="ECO:0000256" key="5">
    <source>
        <dbReference type="ARBA" id="ARBA00022741"/>
    </source>
</evidence>
<sequence>MHRPRFIQKHPFPFLLYLEWGLLAIALLGEFLPGSVPRLGERFPLLNFLSLLGFGLMGLQLPSYSSSQKASPQTAYKIAYTALEIGLIVLAAAAGKNPRIFPFLYVVLMIRSCLIFRMPGRLVVMGIAFSLFLLMVTRFMRRVEIQAPLRWQVPSRPLLFNFVLLLGLVLVLILLLVNALINERQSREKLTIANDQLRQYALRVENLAMAQERARIAREIHDSLGHALTGLNLQMEGALKLWDSNPDQAHSFLRDAKQLGSTALQEVRRSVSAMRSDPLQGMPLLEAIATLAEDFYRTTGIQPHCQIQALSLPYEVSSAICRIVQEALTNIRKYANASEVNISLEAIAPHLHLTIQDNGDGFQIAENQTGFGLQGMRERTIALGGQMQIDSQLGQGCCITVQIPLLQFSG</sequence>
<evidence type="ECO:0000256" key="8">
    <source>
        <dbReference type="ARBA" id="ARBA00023012"/>
    </source>
</evidence>
<reference evidence="11" key="2">
    <citation type="journal article" date="2022" name="Microbiol. Resour. Announc.">
        <title>Metagenome Sequencing to Explore Phylogenomics of Terrestrial Cyanobacteria.</title>
        <authorList>
            <person name="Ward R.D."/>
            <person name="Stajich J.E."/>
            <person name="Johansen J.R."/>
            <person name="Huntemann M."/>
            <person name="Clum A."/>
            <person name="Foster B."/>
            <person name="Foster B."/>
            <person name="Roux S."/>
            <person name="Palaniappan K."/>
            <person name="Varghese N."/>
            <person name="Mukherjee S."/>
            <person name="Reddy T.B.K."/>
            <person name="Daum C."/>
            <person name="Copeland A."/>
            <person name="Chen I.A."/>
            <person name="Ivanova N.N."/>
            <person name="Kyrpides N.C."/>
            <person name="Shapiro N."/>
            <person name="Eloe-Fadrosh E.A."/>
            <person name="Pietrasiak N."/>
        </authorList>
    </citation>
    <scope>NUCLEOTIDE SEQUENCE</scope>
    <source>
        <strain evidence="11">UHER 2000/2452</strain>
    </source>
</reference>
<organism evidence="11 12">
    <name type="scientific">Drouetiella hepatica Uher 2000/2452</name>
    <dbReference type="NCBI Taxonomy" id="904376"/>
    <lineage>
        <taxon>Bacteria</taxon>
        <taxon>Bacillati</taxon>
        <taxon>Cyanobacteriota</taxon>
        <taxon>Cyanophyceae</taxon>
        <taxon>Oculatellales</taxon>
        <taxon>Oculatellaceae</taxon>
        <taxon>Drouetiella</taxon>
    </lineage>
</organism>
<keyword evidence="3" id="KW-0597">Phosphoprotein</keyword>
<dbReference type="SMART" id="SM00387">
    <property type="entry name" value="HATPase_c"/>
    <property type="match status" value="1"/>
</dbReference>
<keyword evidence="6 11" id="KW-0418">Kinase</keyword>
<dbReference type="InterPro" id="IPR050482">
    <property type="entry name" value="Sensor_HK_TwoCompSys"/>
</dbReference>
<dbReference type="Pfam" id="PF07730">
    <property type="entry name" value="HisKA_3"/>
    <property type="match status" value="1"/>
</dbReference>
<feature type="transmembrane region" description="Helical" evidence="9">
    <location>
        <begin position="74"/>
        <end position="94"/>
    </location>
</feature>
<keyword evidence="7" id="KW-0067">ATP-binding</keyword>
<evidence type="ECO:0000313" key="11">
    <source>
        <dbReference type="EMBL" id="MBW4657227.1"/>
    </source>
</evidence>
<feature type="transmembrane region" description="Helical" evidence="9">
    <location>
        <begin position="12"/>
        <end position="32"/>
    </location>
</feature>
<evidence type="ECO:0000256" key="3">
    <source>
        <dbReference type="ARBA" id="ARBA00022553"/>
    </source>
</evidence>
<dbReference type="GO" id="GO:0016020">
    <property type="term" value="C:membrane"/>
    <property type="evidence" value="ECO:0007669"/>
    <property type="project" value="InterPro"/>
</dbReference>
<keyword evidence="4" id="KW-0808">Transferase</keyword>
<proteinExistence type="predicted"/>
<evidence type="ECO:0000256" key="2">
    <source>
        <dbReference type="ARBA" id="ARBA00012438"/>
    </source>
</evidence>
<dbReference type="CDD" id="cd16917">
    <property type="entry name" value="HATPase_UhpB-NarQ-NarX-like"/>
    <property type="match status" value="1"/>
</dbReference>
<protein>
    <recommendedName>
        <fullName evidence="2">histidine kinase</fullName>
        <ecNumber evidence="2">2.7.13.3</ecNumber>
    </recommendedName>
</protein>
<dbReference type="Pfam" id="PF02518">
    <property type="entry name" value="HATPase_c"/>
    <property type="match status" value="1"/>
</dbReference>
<dbReference type="Proteomes" id="UP000757435">
    <property type="component" value="Unassembled WGS sequence"/>
</dbReference>
<dbReference type="EC" id="2.7.13.3" evidence="2"/>
<evidence type="ECO:0000256" key="9">
    <source>
        <dbReference type="SAM" id="Phobius"/>
    </source>
</evidence>
<reference evidence="11" key="1">
    <citation type="submission" date="2021-05" db="EMBL/GenBank/DDBJ databases">
        <authorList>
            <person name="Pietrasiak N."/>
            <person name="Ward R."/>
            <person name="Stajich J.E."/>
            <person name="Kurbessoian T."/>
        </authorList>
    </citation>
    <scope>NUCLEOTIDE SEQUENCE</scope>
    <source>
        <strain evidence="11">UHER 2000/2452</strain>
    </source>
</reference>
<dbReference type="PANTHER" id="PTHR24421:SF10">
    <property type="entry name" value="NITRATE_NITRITE SENSOR PROTEIN NARQ"/>
    <property type="match status" value="1"/>
</dbReference>
<feature type="domain" description="Histidine kinase" evidence="10">
    <location>
        <begin position="322"/>
        <end position="407"/>
    </location>
</feature>
<keyword evidence="8" id="KW-0902">Two-component regulatory system</keyword>
<name>A0A951Q6F3_9CYAN</name>
<evidence type="ECO:0000256" key="7">
    <source>
        <dbReference type="ARBA" id="ARBA00022840"/>
    </source>
</evidence>
<gene>
    <name evidence="11" type="ORF">KME15_01005</name>
</gene>
<dbReference type="InterPro" id="IPR011712">
    <property type="entry name" value="Sig_transdc_His_kin_sub3_dim/P"/>
</dbReference>
<dbReference type="PROSITE" id="PS50109">
    <property type="entry name" value="HIS_KIN"/>
    <property type="match status" value="1"/>
</dbReference>
<dbReference type="InterPro" id="IPR003594">
    <property type="entry name" value="HATPase_dom"/>
</dbReference>
<dbReference type="GO" id="GO:0046983">
    <property type="term" value="F:protein dimerization activity"/>
    <property type="evidence" value="ECO:0007669"/>
    <property type="project" value="InterPro"/>
</dbReference>
<keyword evidence="9" id="KW-0472">Membrane</keyword>
<comment type="catalytic activity">
    <reaction evidence="1">
        <text>ATP + protein L-histidine = ADP + protein N-phospho-L-histidine.</text>
        <dbReference type="EC" id="2.7.13.3"/>
    </reaction>
</comment>
<dbReference type="Gene3D" id="1.20.5.1930">
    <property type="match status" value="1"/>
</dbReference>
<comment type="caution">
    <text evidence="11">The sequence shown here is derived from an EMBL/GenBank/DDBJ whole genome shotgun (WGS) entry which is preliminary data.</text>
</comment>